<dbReference type="GO" id="GO:0005524">
    <property type="term" value="F:ATP binding"/>
    <property type="evidence" value="ECO:0007669"/>
    <property type="project" value="UniProtKB-KW"/>
</dbReference>
<dbReference type="CDD" id="cd17574">
    <property type="entry name" value="REC_OmpR"/>
    <property type="match status" value="1"/>
</dbReference>
<dbReference type="CDD" id="cd00082">
    <property type="entry name" value="HisKA"/>
    <property type="match status" value="2"/>
</dbReference>
<dbReference type="Pfam" id="PF00512">
    <property type="entry name" value="HisKA"/>
    <property type="match status" value="2"/>
</dbReference>
<dbReference type="InterPro" id="IPR011006">
    <property type="entry name" value="CheY-like_superfamily"/>
</dbReference>
<evidence type="ECO:0000256" key="4">
    <source>
        <dbReference type="PROSITE-ProRule" id="PRU00169"/>
    </source>
</evidence>
<evidence type="ECO:0000259" key="5">
    <source>
        <dbReference type="PROSITE" id="PS50109"/>
    </source>
</evidence>
<evidence type="ECO:0000313" key="7">
    <source>
        <dbReference type="EMBL" id="MFC3127253.1"/>
    </source>
</evidence>
<dbReference type="SUPFAM" id="SSF55874">
    <property type="entry name" value="ATPase domain of HSP90 chaperone/DNA topoisomerase II/histidine kinase"/>
    <property type="match status" value="2"/>
</dbReference>
<dbReference type="InterPro" id="IPR036890">
    <property type="entry name" value="HATPase_C_sf"/>
</dbReference>
<keyword evidence="7" id="KW-0547">Nucleotide-binding</keyword>
<keyword evidence="3 4" id="KW-0597">Phosphoprotein</keyword>
<feature type="domain" description="Response regulatory" evidence="6">
    <location>
        <begin position="1024"/>
        <end position="1137"/>
    </location>
</feature>
<dbReference type="SUPFAM" id="SSF52172">
    <property type="entry name" value="CheY-like"/>
    <property type="match status" value="2"/>
</dbReference>
<dbReference type="PROSITE" id="PS50109">
    <property type="entry name" value="HIS_KIN"/>
    <property type="match status" value="2"/>
</dbReference>
<dbReference type="InterPro" id="IPR003661">
    <property type="entry name" value="HisK_dim/P_dom"/>
</dbReference>
<dbReference type="Pfam" id="PF02518">
    <property type="entry name" value="HATPase_c"/>
    <property type="match status" value="2"/>
</dbReference>
<dbReference type="Gene3D" id="1.10.287.130">
    <property type="match status" value="2"/>
</dbReference>
<dbReference type="InterPro" id="IPR004358">
    <property type="entry name" value="Sig_transdc_His_kin-like_C"/>
</dbReference>
<dbReference type="Proteomes" id="UP001595593">
    <property type="component" value="Unassembled WGS sequence"/>
</dbReference>
<dbReference type="Gene3D" id="3.30.450.40">
    <property type="match status" value="1"/>
</dbReference>
<gene>
    <name evidence="7" type="ORF">ACFOD4_19505</name>
</gene>
<feature type="domain" description="Response regulatory" evidence="6">
    <location>
        <begin position="638"/>
        <end position="753"/>
    </location>
</feature>
<feature type="modified residue" description="4-aspartylphosphate" evidence="4">
    <location>
        <position position="686"/>
    </location>
</feature>
<sequence length="1148" mass="122780">MGEVSGNAVFRGTGSVRELARALDWAGTPLGPVLSWPQSLRSTVRTLLSSQYPMILTWGPCFTQIYNDAYAGLIGDKHPGALGGDIRVAMEESWDTLGPMIARVMETGSANWTPALPLLMERAGYREEAYFSVSHAPAEDDEGRIVGMLAVCSEVTSQVVGERRLSLLHALGTSAREIRSVEASCRDLAAALAGDPLDLPFALLYLRDDHGSLQRAAATGLPADHPFAPPLMGADADEAPWRCAPALGGEVVEARGLASRLGLRGGLWNDLVEDAVILPVRGEISTQALGVLILGLSPSRAWDDTYRAFCDVVADQISTALRNARAYEEARRRAEALAELDRARTQFFSNVSHEFRTPLTLLLGPIEELLRRSDLDAAVRDELLLAQRNGLRLLRLVNTLLDFSRVQAGRADASFERVDLPHFTAELASTFRSAIERAGLTLRIECPPLAEDAYVDRDMWEKIVLNLISNAFKHTFAGHIAVSLHATDESTVRLTVSDTGGGIPSEHLNKIFDRFHRVEGARSRTHEGSGIGLSLVRELVHLHGGRIEVASSPGHGARFEVTLPLGHAHLPAERVGAARQLQSTGVGATPFVEEALRWIDVPHPSHGEAPAGAPAGAVAPLRAAADTALRAGANPRRRVVLADDNADMRAYVERLLAPAHDVVSCANGATALAALREKPADLLLTDVMMPVMDGFALLRAVRSDPALRTLPVLLLSARAGEEASVEGLEAGADDYLVKPFSARELRTRVHTHLELVALRRSAEAQTHQARKMEAVGQLTGGIAHDFNNLLAAISGSLELIEYRIGDDARLRGLLRNAQQAAERGAKLTGQLLAFSRRRQLQAQPIDLNRTIVGMGDLLHRSLGGKIGFSAHLAQELWPAMADANQIELAILNLALNARDAMPAGGELTIRTMNLSASPGPLAGMDPRDQVAVEVCDTGEGMGPEVLARAFEPFFTTKEVGRGTGLGLAQVFGSVKQLDGDVTIESQPGVGTTVRLFLPRARESAGAGDAPPAGPEAAMPGSPARVLLVDDDPDVRSTAADMLRALGHEVTALESGRHALRWLGGNTPVDLVLADFAMPGMTGTELAARARGLRPGLRVLLTTGYAEQKDPALQEVPASALRKPFTLAQLRRAVNAALGEPAATGATRL</sequence>
<reference evidence="8" key="1">
    <citation type="journal article" date="2019" name="Int. J. Syst. Evol. Microbiol.">
        <title>The Global Catalogue of Microorganisms (GCM) 10K type strain sequencing project: providing services to taxonomists for standard genome sequencing and annotation.</title>
        <authorList>
            <consortium name="The Broad Institute Genomics Platform"/>
            <consortium name="The Broad Institute Genome Sequencing Center for Infectious Disease"/>
            <person name="Wu L."/>
            <person name="Ma J."/>
        </authorList>
    </citation>
    <scope>NUCLEOTIDE SEQUENCE [LARGE SCALE GENOMIC DNA]</scope>
    <source>
        <strain evidence="8">KCTC 52094</strain>
    </source>
</reference>
<dbReference type="InterPro" id="IPR036097">
    <property type="entry name" value="HisK_dim/P_sf"/>
</dbReference>
<dbReference type="SUPFAM" id="SSF55781">
    <property type="entry name" value="GAF domain-like"/>
    <property type="match status" value="1"/>
</dbReference>
<name>A0ABV7G6S8_9PROT</name>
<dbReference type="SUPFAM" id="SSF47384">
    <property type="entry name" value="Homodimeric domain of signal transducing histidine kinase"/>
    <property type="match status" value="2"/>
</dbReference>
<dbReference type="Pfam" id="PF00072">
    <property type="entry name" value="Response_reg"/>
    <property type="match status" value="2"/>
</dbReference>
<dbReference type="InterPro" id="IPR003594">
    <property type="entry name" value="HATPase_dom"/>
</dbReference>
<organism evidence="7 8">
    <name type="scientific">Teichococcus globiformis</name>
    <dbReference type="NCBI Taxonomy" id="2307229"/>
    <lineage>
        <taxon>Bacteria</taxon>
        <taxon>Pseudomonadati</taxon>
        <taxon>Pseudomonadota</taxon>
        <taxon>Alphaproteobacteria</taxon>
        <taxon>Acetobacterales</taxon>
        <taxon>Roseomonadaceae</taxon>
        <taxon>Roseomonas</taxon>
    </lineage>
</organism>
<dbReference type="InterPro" id="IPR029016">
    <property type="entry name" value="GAF-like_dom_sf"/>
</dbReference>
<feature type="domain" description="Histidine kinase" evidence="5">
    <location>
        <begin position="350"/>
        <end position="567"/>
    </location>
</feature>
<dbReference type="SMART" id="SM00388">
    <property type="entry name" value="HisKA"/>
    <property type="match status" value="2"/>
</dbReference>
<accession>A0ABV7G6S8</accession>
<dbReference type="InterPro" id="IPR001789">
    <property type="entry name" value="Sig_transdc_resp-reg_receiver"/>
</dbReference>
<feature type="modified residue" description="4-aspartylphosphate" evidence="4">
    <location>
        <position position="1074"/>
    </location>
</feature>
<protein>
    <recommendedName>
        <fullName evidence="2">histidine kinase</fullName>
        <ecNumber evidence="2">2.7.13.3</ecNumber>
    </recommendedName>
</protein>
<dbReference type="PANTHER" id="PTHR43547:SF2">
    <property type="entry name" value="HYBRID SIGNAL TRANSDUCTION HISTIDINE KINASE C"/>
    <property type="match status" value="1"/>
</dbReference>
<evidence type="ECO:0000256" key="1">
    <source>
        <dbReference type="ARBA" id="ARBA00000085"/>
    </source>
</evidence>
<evidence type="ECO:0000256" key="3">
    <source>
        <dbReference type="ARBA" id="ARBA00022553"/>
    </source>
</evidence>
<dbReference type="PANTHER" id="PTHR43547">
    <property type="entry name" value="TWO-COMPONENT HISTIDINE KINASE"/>
    <property type="match status" value="1"/>
</dbReference>
<comment type="caution">
    <text evidence="7">The sequence shown here is derived from an EMBL/GenBank/DDBJ whole genome shotgun (WGS) entry which is preliminary data.</text>
</comment>
<dbReference type="PRINTS" id="PR00344">
    <property type="entry name" value="BCTRLSENSOR"/>
</dbReference>
<feature type="domain" description="Histidine kinase" evidence="5">
    <location>
        <begin position="781"/>
        <end position="1001"/>
    </location>
</feature>
<proteinExistence type="predicted"/>
<dbReference type="SMART" id="SM00387">
    <property type="entry name" value="HATPase_c"/>
    <property type="match status" value="2"/>
</dbReference>
<evidence type="ECO:0000259" key="6">
    <source>
        <dbReference type="PROSITE" id="PS50110"/>
    </source>
</evidence>
<dbReference type="SMART" id="SM00448">
    <property type="entry name" value="REC"/>
    <property type="match status" value="2"/>
</dbReference>
<dbReference type="RefSeq" id="WP_379599147.1">
    <property type="nucleotide sequence ID" value="NZ_JBHRTN010000024.1"/>
</dbReference>
<dbReference type="InterPro" id="IPR005467">
    <property type="entry name" value="His_kinase_dom"/>
</dbReference>
<keyword evidence="8" id="KW-1185">Reference proteome</keyword>
<comment type="catalytic activity">
    <reaction evidence="1">
        <text>ATP + protein L-histidine = ADP + protein N-phospho-L-histidine.</text>
        <dbReference type="EC" id="2.7.13.3"/>
    </reaction>
</comment>
<keyword evidence="7" id="KW-0067">ATP-binding</keyword>
<dbReference type="EMBL" id="JBHRTN010000024">
    <property type="protein sequence ID" value="MFC3127253.1"/>
    <property type="molecule type" value="Genomic_DNA"/>
</dbReference>
<evidence type="ECO:0000313" key="8">
    <source>
        <dbReference type="Proteomes" id="UP001595593"/>
    </source>
</evidence>
<dbReference type="PROSITE" id="PS50110">
    <property type="entry name" value="RESPONSE_REGULATORY"/>
    <property type="match status" value="2"/>
</dbReference>
<dbReference type="CDD" id="cd16922">
    <property type="entry name" value="HATPase_EvgS-ArcB-TorS-like"/>
    <property type="match status" value="1"/>
</dbReference>
<dbReference type="Gene3D" id="3.30.565.10">
    <property type="entry name" value="Histidine kinase-like ATPase, C-terminal domain"/>
    <property type="match status" value="2"/>
</dbReference>
<dbReference type="Gene3D" id="3.30.450.20">
    <property type="entry name" value="PAS domain"/>
    <property type="match status" value="1"/>
</dbReference>
<dbReference type="EC" id="2.7.13.3" evidence="2"/>
<dbReference type="Gene3D" id="3.40.50.2300">
    <property type="match status" value="2"/>
</dbReference>
<evidence type="ECO:0000256" key="2">
    <source>
        <dbReference type="ARBA" id="ARBA00012438"/>
    </source>
</evidence>